<sequence>MGVTVKHRQAASASGCCRQGAGAELGVVRRRHARRRGGEAHQAVQACRLIRPDPRHNKSPGGDAWRSSYARALFARTAPVGAVGEDGQSYRRVLPGFDVEISSPSWHHLHIFPHFLLLSPRIRTLPFDSPSPFLLLFSRRKPHTPLCAALNLPCQDLIHQFLLFRCKCRGGHGFGDLGLGTPIAGSELS</sequence>
<accession>A0A2T8ILF9</accession>
<proteinExistence type="predicted"/>
<reference evidence="1" key="1">
    <citation type="submission" date="2018-04" db="EMBL/GenBank/DDBJ databases">
        <title>WGS assembly of Panicum hallii.</title>
        <authorList>
            <person name="Lovell J."/>
            <person name="Jenkins J."/>
            <person name="Lowry D."/>
            <person name="Mamidi S."/>
            <person name="Sreedasyam A."/>
            <person name="Weng X."/>
            <person name="Barry K."/>
            <person name="Bonette J."/>
            <person name="Campitelli B."/>
            <person name="Daum C."/>
            <person name="Gordon S."/>
            <person name="Gould B."/>
            <person name="Lipzen A."/>
            <person name="Macqueen A."/>
            <person name="Palacio-Mejia J."/>
            <person name="Plott C."/>
            <person name="Shakirov E."/>
            <person name="Shu S."/>
            <person name="Yoshinaga Y."/>
            <person name="Zane M."/>
            <person name="Rokhsar D."/>
            <person name="Grimwood J."/>
            <person name="Schmutz J."/>
            <person name="Juenger T."/>
        </authorList>
    </citation>
    <scope>NUCLEOTIDE SEQUENCE [LARGE SCALE GENOMIC DNA]</scope>
    <source>
        <strain evidence="1">FIL2</strain>
    </source>
</reference>
<dbReference type="Gramene" id="PVH38456">
    <property type="protein sequence ID" value="PVH38456"/>
    <property type="gene ID" value="PAHAL_5G263200"/>
</dbReference>
<dbReference type="AlphaFoldDB" id="A0A2T8ILF9"/>
<gene>
    <name evidence="1" type="ORF">PAHAL_5G263200</name>
</gene>
<name>A0A2T8ILF9_9POAL</name>
<evidence type="ECO:0000313" key="1">
    <source>
        <dbReference type="EMBL" id="PVH38456.1"/>
    </source>
</evidence>
<dbReference type="Proteomes" id="UP000243499">
    <property type="component" value="Chromosome 5"/>
</dbReference>
<dbReference type="EMBL" id="CM008050">
    <property type="protein sequence ID" value="PVH38456.1"/>
    <property type="molecule type" value="Genomic_DNA"/>
</dbReference>
<organism evidence="1">
    <name type="scientific">Panicum hallii</name>
    <dbReference type="NCBI Taxonomy" id="206008"/>
    <lineage>
        <taxon>Eukaryota</taxon>
        <taxon>Viridiplantae</taxon>
        <taxon>Streptophyta</taxon>
        <taxon>Embryophyta</taxon>
        <taxon>Tracheophyta</taxon>
        <taxon>Spermatophyta</taxon>
        <taxon>Magnoliopsida</taxon>
        <taxon>Liliopsida</taxon>
        <taxon>Poales</taxon>
        <taxon>Poaceae</taxon>
        <taxon>PACMAD clade</taxon>
        <taxon>Panicoideae</taxon>
        <taxon>Panicodae</taxon>
        <taxon>Paniceae</taxon>
        <taxon>Panicinae</taxon>
        <taxon>Panicum</taxon>
        <taxon>Panicum sect. Panicum</taxon>
    </lineage>
</organism>
<protein>
    <submittedName>
        <fullName evidence="1">Uncharacterized protein</fullName>
    </submittedName>
</protein>